<evidence type="ECO:0000256" key="5">
    <source>
        <dbReference type="ARBA" id="ARBA00023319"/>
    </source>
</evidence>
<dbReference type="PROSITE" id="PS50835">
    <property type="entry name" value="IG_LIKE"/>
    <property type="match status" value="1"/>
</dbReference>
<keyword evidence="8" id="KW-0732">Signal</keyword>
<keyword evidence="5" id="KW-0393">Immunoglobulin domain</keyword>
<evidence type="ECO:0000313" key="10">
    <source>
        <dbReference type="Proteomes" id="UP000887575"/>
    </source>
</evidence>
<keyword evidence="7" id="KW-1133">Transmembrane helix</keyword>
<evidence type="ECO:0000259" key="9">
    <source>
        <dbReference type="PROSITE" id="PS50835"/>
    </source>
</evidence>
<evidence type="ECO:0000256" key="7">
    <source>
        <dbReference type="SAM" id="Phobius"/>
    </source>
</evidence>
<evidence type="ECO:0000256" key="8">
    <source>
        <dbReference type="SAM" id="SignalP"/>
    </source>
</evidence>
<feature type="signal peptide" evidence="8">
    <location>
        <begin position="1"/>
        <end position="18"/>
    </location>
</feature>
<comment type="subcellular location">
    <subcellularLocation>
        <location evidence="1">Membrane</location>
        <topology evidence="1">Single-pass type I membrane protein</topology>
    </subcellularLocation>
</comment>
<dbReference type="GO" id="GO:0005911">
    <property type="term" value="C:cell-cell junction"/>
    <property type="evidence" value="ECO:0007669"/>
    <property type="project" value="TreeGrafter"/>
</dbReference>
<proteinExistence type="predicted"/>
<dbReference type="Gene3D" id="2.60.40.10">
    <property type="entry name" value="Immunoglobulins"/>
    <property type="match status" value="2"/>
</dbReference>
<evidence type="ECO:0000256" key="1">
    <source>
        <dbReference type="ARBA" id="ARBA00004479"/>
    </source>
</evidence>
<dbReference type="GO" id="GO:0098609">
    <property type="term" value="P:cell-cell adhesion"/>
    <property type="evidence" value="ECO:0007669"/>
    <property type="project" value="TreeGrafter"/>
</dbReference>
<keyword evidence="7" id="KW-0812">Transmembrane</keyword>
<evidence type="ECO:0000256" key="4">
    <source>
        <dbReference type="ARBA" id="ARBA00023180"/>
    </source>
</evidence>
<dbReference type="InterPro" id="IPR036179">
    <property type="entry name" value="Ig-like_dom_sf"/>
</dbReference>
<accession>A0AAF3ESI3</accession>
<dbReference type="GO" id="GO:0050839">
    <property type="term" value="F:cell adhesion molecule binding"/>
    <property type="evidence" value="ECO:0007669"/>
    <property type="project" value="TreeGrafter"/>
</dbReference>
<organism evidence="10 11">
    <name type="scientific">Mesorhabditis belari</name>
    <dbReference type="NCBI Taxonomy" id="2138241"/>
    <lineage>
        <taxon>Eukaryota</taxon>
        <taxon>Metazoa</taxon>
        <taxon>Ecdysozoa</taxon>
        <taxon>Nematoda</taxon>
        <taxon>Chromadorea</taxon>
        <taxon>Rhabditida</taxon>
        <taxon>Rhabditina</taxon>
        <taxon>Rhabditomorpha</taxon>
        <taxon>Rhabditoidea</taxon>
        <taxon>Rhabditidae</taxon>
        <taxon>Mesorhabditinae</taxon>
        <taxon>Mesorhabditis</taxon>
    </lineage>
</organism>
<dbReference type="InterPro" id="IPR007110">
    <property type="entry name" value="Ig-like_dom"/>
</dbReference>
<protein>
    <submittedName>
        <fullName evidence="11">Ig-like domain-containing protein</fullName>
    </submittedName>
</protein>
<dbReference type="GO" id="GO:0005886">
    <property type="term" value="C:plasma membrane"/>
    <property type="evidence" value="ECO:0007669"/>
    <property type="project" value="TreeGrafter"/>
</dbReference>
<evidence type="ECO:0000313" key="11">
    <source>
        <dbReference type="WBParaSite" id="MBELARI_LOCUS16998.1"/>
    </source>
</evidence>
<dbReference type="SUPFAM" id="SSF48726">
    <property type="entry name" value="Immunoglobulin"/>
    <property type="match status" value="1"/>
</dbReference>
<keyword evidence="10" id="KW-1185">Reference proteome</keyword>
<evidence type="ECO:0000256" key="6">
    <source>
        <dbReference type="SAM" id="MobiDB-lite"/>
    </source>
</evidence>
<dbReference type="InterPro" id="IPR051275">
    <property type="entry name" value="Cell_adhesion_signaling"/>
</dbReference>
<keyword evidence="2 7" id="KW-0472">Membrane</keyword>
<sequence>MHWVFLILCAGLGRPVLGQLLQQLPSIEVKITENPFPLSPQLQQISWTVLGTKSTDVVFCVSNNPVNQLRFVCVDCLQRNITDMVSILSQAQDLSRDAGFPVIQLKNIPVNTNWTGATVLCQANYNGQPVDSSPAVVDVKFLRQPHVVDSNGQSPVQLQNNGNRFYVECQKDENGLCQGAGRRKTLRCNVQSNPPASTYRWLKNGVVMSGGGAEITIGTEMIGHSIQCSANNGLYIDNEMPISQAVQIEAYSAALVFQDNFGNLEKSGNMPGGRVQIDQPVNLQCGVRGNPRPIVYWRLRKMNGQVVDAPCPQGFDGQYQELGQQNRQGGQQMSNVVTLNAVCSFRVANYSFAGQYWCSACSHVSQGAPECSPSLDTPGSSSLTLQVQGPPMQSDAPPTIEQAPGSNNAVVTVHYCADPAPNPPRDIVFQVDQHDLQVSQSFENFRFDTFSQNSTVGNCYMARLGINRVTEADQYRTIFLKVQNMKGARQIPVPLESLLGGGSTSSGKISGAWIAFIVLLALCVVLAALITICVKKQMFCFNRTKDEDDLYTHTKPKNLAPNMHNSFDEPRLFAPSPAEVRKSPSFHEGLNYAEMRLTDSMERPPLPIGRRSAMSSVV</sequence>
<feature type="chain" id="PRO_5042256279" evidence="8">
    <location>
        <begin position="19"/>
        <end position="618"/>
    </location>
</feature>
<name>A0AAF3ESI3_9BILA</name>
<dbReference type="InterPro" id="IPR013783">
    <property type="entry name" value="Ig-like_fold"/>
</dbReference>
<reference evidence="11" key="1">
    <citation type="submission" date="2024-02" db="UniProtKB">
        <authorList>
            <consortium name="WormBaseParasite"/>
        </authorList>
    </citation>
    <scope>IDENTIFICATION</scope>
</reference>
<feature type="domain" description="Ig-like" evidence="9">
    <location>
        <begin position="145"/>
        <end position="243"/>
    </location>
</feature>
<dbReference type="AlphaFoldDB" id="A0AAF3ESI3"/>
<evidence type="ECO:0000256" key="3">
    <source>
        <dbReference type="ARBA" id="ARBA00023157"/>
    </source>
</evidence>
<dbReference type="Proteomes" id="UP000887575">
    <property type="component" value="Unassembled WGS sequence"/>
</dbReference>
<feature type="region of interest" description="Disordered" evidence="6">
    <location>
        <begin position="372"/>
        <end position="397"/>
    </location>
</feature>
<dbReference type="PANTHER" id="PTHR11640">
    <property type="entry name" value="NEPHRIN"/>
    <property type="match status" value="1"/>
</dbReference>
<feature type="transmembrane region" description="Helical" evidence="7">
    <location>
        <begin position="513"/>
        <end position="534"/>
    </location>
</feature>
<dbReference type="PANTHER" id="PTHR11640:SF31">
    <property type="entry name" value="IRREGULAR CHIASM C-ROUGHEST PROTEIN-RELATED"/>
    <property type="match status" value="1"/>
</dbReference>
<dbReference type="WBParaSite" id="MBELARI_LOCUS16998.1">
    <property type="protein sequence ID" value="MBELARI_LOCUS16998.1"/>
    <property type="gene ID" value="MBELARI_LOCUS16998"/>
</dbReference>
<keyword evidence="4" id="KW-0325">Glycoprotein</keyword>
<evidence type="ECO:0000256" key="2">
    <source>
        <dbReference type="ARBA" id="ARBA00023136"/>
    </source>
</evidence>
<feature type="compositionally biased region" description="Polar residues" evidence="6">
    <location>
        <begin position="374"/>
        <end position="387"/>
    </location>
</feature>
<keyword evidence="3" id="KW-1015">Disulfide bond</keyword>